<dbReference type="EC" id="2.7.11.1" evidence="1"/>
<dbReference type="PANTHER" id="PTHR43289">
    <property type="entry name" value="MITOGEN-ACTIVATED PROTEIN KINASE KINASE KINASE 20-RELATED"/>
    <property type="match status" value="1"/>
</dbReference>
<dbReference type="PROSITE" id="PS50011">
    <property type="entry name" value="PROTEIN_KINASE_DOM"/>
    <property type="match status" value="1"/>
</dbReference>
<dbReference type="CDD" id="cd14014">
    <property type="entry name" value="STKc_PknB_like"/>
    <property type="match status" value="1"/>
</dbReference>
<feature type="transmembrane region" description="Helical" evidence="9">
    <location>
        <begin position="302"/>
        <end position="322"/>
    </location>
</feature>
<keyword evidence="5 11" id="KW-0418">Kinase</keyword>
<evidence type="ECO:0000256" key="6">
    <source>
        <dbReference type="ARBA" id="ARBA00022840"/>
    </source>
</evidence>
<name>A0ABR7LEX0_9PSEU</name>
<dbReference type="Gene3D" id="3.30.200.20">
    <property type="entry name" value="Phosphorylase Kinase, domain 1"/>
    <property type="match status" value="1"/>
</dbReference>
<feature type="binding site" evidence="7">
    <location>
        <position position="41"/>
    </location>
    <ligand>
        <name>ATP</name>
        <dbReference type="ChEBI" id="CHEBI:30616"/>
    </ligand>
</feature>
<keyword evidence="3" id="KW-0808">Transferase</keyword>
<accession>A0ABR7LEX0</accession>
<protein>
    <recommendedName>
        <fullName evidence="1">non-specific serine/threonine protein kinase</fullName>
        <ecNumber evidence="1">2.7.11.1</ecNumber>
    </recommendedName>
</protein>
<dbReference type="InterPro" id="IPR008271">
    <property type="entry name" value="Ser/Thr_kinase_AS"/>
</dbReference>
<evidence type="ECO:0000313" key="12">
    <source>
        <dbReference type="Proteomes" id="UP000734823"/>
    </source>
</evidence>
<evidence type="ECO:0000256" key="5">
    <source>
        <dbReference type="ARBA" id="ARBA00022777"/>
    </source>
</evidence>
<dbReference type="Proteomes" id="UP000734823">
    <property type="component" value="Unassembled WGS sequence"/>
</dbReference>
<evidence type="ECO:0000256" key="4">
    <source>
        <dbReference type="ARBA" id="ARBA00022741"/>
    </source>
</evidence>
<dbReference type="PROSITE" id="PS00108">
    <property type="entry name" value="PROTEIN_KINASE_ST"/>
    <property type="match status" value="1"/>
</dbReference>
<keyword evidence="9" id="KW-0812">Transmembrane</keyword>
<dbReference type="SMART" id="SM00220">
    <property type="entry name" value="S_TKc"/>
    <property type="match status" value="1"/>
</dbReference>
<comment type="caution">
    <text evidence="11">The sequence shown here is derived from an EMBL/GenBank/DDBJ whole genome shotgun (WGS) entry which is preliminary data.</text>
</comment>
<proteinExistence type="predicted"/>
<feature type="region of interest" description="Disordered" evidence="8">
    <location>
        <begin position="440"/>
        <end position="479"/>
    </location>
</feature>
<feature type="compositionally biased region" description="Basic and acidic residues" evidence="8">
    <location>
        <begin position="448"/>
        <end position="479"/>
    </location>
</feature>
<dbReference type="RefSeq" id="WP_187224124.1">
    <property type="nucleotide sequence ID" value="NZ_JABVED010000023.1"/>
</dbReference>
<evidence type="ECO:0000256" key="9">
    <source>
        <dbReference type="SAM" id="Phobius"/>
    </source>
</evidence>
<dbReference type="EMBL" id="JABVED010000023">
    <property type="protein sequence ID" value="MBC6451043.1"/>
    <property type="molecule type" value="Genomic_DNA"/>
</dbReference>
<evidence type="ECO:0000256" key="2">
    <source>
        <dbReference type="ARBA" id="ARBA00022527"/>
    </source>
</evidence>
<dbReference type="PANTHER" id="PTHR43289:SF6">
    <property type="entry name" value="SERINE_THREONINE-PROTEIN KINASE NEKL-3"/>
    <property type="match status" value="1"/>
</dbReference>
<dbReference type="InterPro" id="IPR017441">
    <property type="entry name" value="Protein_kinase_ATP_BS"/>
</dbReference>
<gene>
    <name evidence="11" type="ORF">GPZ80_28155</name>
</gene>
<evidence type="ECO:0000256" key="8">
    <source>
        <dbReference type="SAM" id="MobiDB-lite"/>
    </source>
</evidence>
<dbReference type="Pfam" id="PF00069">
    <property type="entry name" value="Pkinase"/>
    <property type="match status" value="1"/>
</dbReference>
<evidence type="ECO:0000256" key="1">
    <source>
        <dbReference type="ARBA" id="ARBA00012513"/>
    </source>
</evidence>
<sequence>MPEDGRLVAGRYRLQRRVGVGGMGEVWQALDEQLGRVVAVKPLASPPGSSAEEAARAKERAVREGRIAARLQHPGAVTVYDVADDDGRPVLVMEYVPGQNLAELIAGRGALPADEVARIGAQVAAALAAAHAAGIVHRDVKPANVLITGDGQAKITDFGIARARGDVTVTATGLLVGTPAFLAPEVARGAEPNPASDVFSLGATLYTALEGRAPFGDGDNPMAVLHAVAAGQSAPRVTDGSVGDLVEHLMGADPPLRPTMADAAQRLHALAAGHRPPAPTRVDLRPPPTADPPVRRGIGRGAVALIIATAVAAALTLLVLVLPNKPEQAATPSNTPNPTTAVIGPDDLNRAVTEYYGLLPENTGEAWTRLGPRMRAQGKEQYEQTWKDVKDLTISTAPRTTGANTVRVAIEYTAESRGRLRETRQLVLLARDGALLIDADEVLSSERVSGKDDKGRDNDKGKGKKEDEKKEDERKEGDG</sequence>
<keyword evidence="2 11" id="KW-0723">Serine/threonine-protein kinase</keyword>
<keyword evidence="9" id="KW-1133">Transmembrane helix</keyword>
<dbReference type="GO" id="GO:0004674">
    <property type="term" value="F:protein serine/threonine kinase activity"/>
    <property type="evidence" value="ECO:0007669"/>
    <property type="project" value="UniProtKB-KW"/>
</dbReference>
<keyword evidence="12" id="KW-1185">Reference proteome</keyword>
<dbReference type="InterPro" id="IPR000719">
    <property type="entry name" value="Prot_kinase_dom"/>
</dbReference>
<keyword evidence="4 7" id="KW-0547">Nucleotide-binding</keyword>
<dbReference type="SUPFAM" id="SSF56112">
    <property type="entry name" value="Protein kinase-like (PK-like)"/>
    <property type="match status" value="1"/>
</dbReference>
<evidence type="ECO:0000313" key="11">
    <source>
        <dbReference type="EMBL" id="MBC6451043.1"/>
    </source>
</evidence>
<reference evidence="11 12" key="1">
    <citation type="submission" date="2020-06" db="EMBL/GenBank/DDBJ databases">
        <title>Actinokineospora xiongansis sp. nov., isolated from soil of Baiyangdian.</title>
        <authorList>
            <person name="Zhang X."/>
        </authorList>
    </citation>
    <scope>NUCLEOTIDE SEQUENCE [LARGE SCALE GENOMIC DNA]</scope>
    <source>
        <strain evidence="11 12">HBU206404</strain>
    </source>
</reference>
<keyword evidence="6 7" id="KW-0067">ATP-binding</keyword>
<feature type="domain" description="Protein kinase" evidence="10">
    <location>
        <begin position="12"/>
        <end position="271"/>
    </location>
</feature>
<evidence type="ECO:0000259" key="10">
    <source>
        <dbReference type="PROSITE" id="PS50011"/>
    </source>
</evidence>
<dbReference type="Gene3D" id="1.10.510.10">
    <property type="entry name" value="Transferase(Phosphotransferase) domain 1"/>
    <property type="match status" value="1"/>
</dbReference>
<dbReference type="PROSITE" id="PS00107">
    <property type="entry name" value="PROTEIN_KINASE_ATP"/>
    <property type="match status" value="1"/>
</dbReference>
<organism evidence="11 12">
    <name type="scientific">Actinokineospora xionganensis</name>
    <dbReference type="NCBI Taxonomy" id="2684470"/>
    <lineage>
        <taxon>Bacteria</taxon>
        <taxon>Bacillati</taxon>
        <taxon>Actinomycetota</taxon>
        <taxon>Actinomycetes</taxon>
        <taxon>Pseudonocardiales</taxon>
        <taxon>Pseudonocardiaceae</taxon>
        <taxon>Actinokineospora</taxon>
    </lineage>
</organism>
<evidence type="ECO:0000256" key="7">
    <source>
        <dbReference type="PROSITE-ProRule" id="PRU10141"/>
    </source>
</evidence>
<dbReference type="InterPro" id="IPR011009">
    <property type="entry name" value="Kinase-like_dom_sf"/>
</dbReference>
<evidence type="ECO:0000256" key="3">
    <source>
        <dbReference type="ARBA" id="ARBA00022679"/>
    </source>
</evidence>
<keyword evidence="9" id="KW-0472">Membrane</keyword>
<feature type="region of interest" description="Disordered" evidence="8">
    <location>
        <begin position="274"/>
        <end position="295"/>
    </location>
</feature>